<dbReference type="Proteomes" id="UP000217103">
    <property type="component" value="Unassembled WGS sequence"/>
</dbReference>
<reference evidence="2 3" key="1">
    <citation type="submission" date="2016-10" db="EMBL/GenBank/DDBJ databases">
        <authorList>
            <person name="de Groot N.N."/>
        </authorList>
    </citation>
    <scope>NUCLEOTIDE SEQUENCE [LARGE SCALE GENOMIC DNA]</scope>
    <source>
        <strain evidence="2 3">DSM 43794</strain>
    </source>
</reference>
<sequence length="61" mass="6471">MINHVWMTRLDDELFRDLDLRPPVSPGGDVTTPLPDGVDAADAPDPEAPSTDVDPLDAGAC</sequence>
<protein>
    <submittedName>
        <fullName evidence="2">Uncharacterized protein</fullName>
    </submittedName>
</protein>
<organism evidence="2 3">
    <name type="scientific">Thermostaphylospora chromogena</name>
    <dbReference type="NCBI Taxonomy" id="35622"/>
    <lineage>
        <taxon>Bacteria</taxon>
        <taxon>Bacillati</taxon>
        <taxon>Actinomycetota</taxon>
        <taxon>Actinomycetes</taxon>
        <taxon>Streptosporangiales</taxon>
        <taxon>Thermomonosporaceae</taxon>
        <taxon>Thermostaphylospora</taxon>
    </lineage>
</organism>
<dbReference type="AlphaFoldDB" id="A0A1H1CDC4"/>
<dbReference type="RefSeq" id="WP_093258310.1">
    <property type="nucleotide sequence ID" value="NZ_FNKK01000002.1"/>
</dbReference>
<evidence type="ECO:0000313" key="2">
    <source>
        <dbReference type="EMBL" id="SDQ62118.1"/>
    </source>
</evidence>
<feature type="region of interest" description="Disordered" evidence="1">
    <location>
        <begin position="19"/>
        <end position="61"/>
    </location>
</feature>
<gene>
    <name evidence="2" type="ORF">SAMN04489764_1418</name>
</gene>
<dbReference type="EMBL" id="FNKK01000002">
    <property type="protein sequence ID" value="SDQ62118.1"/>
    <property type="molecule type" value="Genomic_DNA"/>
</dbReference>
<evidence type="ECO:0000256" key="1">
    <source>
        <dbReference type="SAM" id="MobiDB-lite"/>
    </source>
</evidence>
<name>A0A1H1CDC4_9ACTN</name>
<keyword evidence="3" id="KW-1185">Reference proteome</keyword>
<accession>A0A1H1CDC4</accession>
<evidence type="ECO:0000313" key="3">
    <source>
        <dbReference type="Proteomes" id="UP000217103"/>
    </source>
</evidence>
<proteinExistence type="predicted"/>